<keyword evidence="2" id="KW-1185">Reference proteome</keyword>
<dbReference type="OrthoDB" id="56850at2157"/>
<evidence type="ECO:0000313" key="2">
    <source>
        <dbReference type="Proteomes" id="UP000010469"/>
    </source>
</evidence>
<sequence>MAENNVEEVSPEVQAQTIAQLLNSIAALKKSGLLGLLNYLAEKSDDTFLTVADDPVLMRLAGLLASLGRGIEKVDGTQYAKAKMTMEDLTNCAFNALGNIDVTKERKLGLFGLMRALGDPDVSQGLGILIDLAKGLGACAKSKKSQ</sequence>
<dbReference type="STRING" id="1056495.Calag_1496"/>
<dbReference type="GeneID" id="14212756"/>
<dbReference type="InParanoid" id="L0ABC5"/>
<accession>L0ABC5</accession>
<dbReference type="KEGG" id="clg:Calag_1496"/>
<evidence type="ECO:0000313" key="1">
    <source>
        <dbReference type="EMBL" id="AFZ71198.1"/>
    </source>
</evidence>
<dbReference type="Pfam" id="PF07849">
    <property type="entry name" value="DUF1641"/>
    <property type="match status" value="1"/>
</dbReference>
<dbReference type="eggNOG" id="arCOG02113">
    <property type="taxonomic scope" value="Archaea"/>
</dbReference>
<dbReference type="AlphaFoldDB" id="L0ABC5"/>
<dbReference type="InterPro" id="IPR012440">
    <property type="entry name" value="DUF1641"/>
</dbReference>
<dbReference type="HOGENOM" id="CLU_1691461_0_0_2"/>
<reference evidence="2" key="1">
    <citation type="submission" date="2012-03" db="EMBL/GenBank/DDBJ databases">
        <title>Complete genome of Caldisphaera lagunensis DSM 15908.</title>
        <authorList>
            <person name="Lucas S."/>
            <person name="Copeland A."/>
            <person name="Lapidus A."/>
            <person name="Glavina del Rio T."/>
            <person name="Dalin E."/>
            <person name="Tice H."/>
            <person name="Bruce D."/>
            <person name="Goodwin L."/>
            <person name="Pitluck S."/>
            <person name="Peters L."/>
            <person name="Mikhailova N."/>
            <person name="Teshima H."/>
            <person name="Kyrpides N."/>
            <person name="Mavromatis K."/>
            <person name="Ivanova N."/>
            <person name="Brettin T."/>
            <person name="Detter J.C."/>
            <person name="Han C."/>
            <person name="Larimer F."/>
            <person name="Land M."/>
            <person name="Hauser L."/>
            <person name="Markowitz V."/>
            <person name="Cheng J.-F."/>
            <person name="Hugenholtz P."/>
            <person name="Woyke T."/>
            <person name="Wu D."/>
            <person name="Spring S."/>
            <person name="Schroeder M."/>
            <person name="Brambilla E."/>
            <person name="Klenk H.-P."/>
            <person name="Eisen J.A."/>
        </authorList>
    </citation>
    <scope>NUCLEOTIDE SEQUENCE [LARGE SCALE GENOMIC DNA]</scope>
    <source>
        <strain evidence="2">DSM 15908 / JCM 11604 / IC-154</strain>
    </source>
</reference>
<dbReference type="Proteomes" id="UP000010469">
    <property type="component" value="Chromosome"/>
</dbReference>
<proteinExistence type="predicted"/>
<dbReference type="EMBL" id="CP003378">
    <property type="protein sequence ID" value="AFZ71198.1"/>
    <property type="molecule type" value="Genomic_DNA"/>
</dbReference>
<name>L0ABC5_CALLD</name>
<protein>
    <recommendedName>
        <fullName evidence="3">DUF1641 domain-containing protein</fullName>
    </recommendedName>
</protein>
<dbReference type="RefSeq" id="WP_015233095.1">
    <property type="nucleotide sequence ID" value="NC_019791.1"/>
</dbReference>
<organism evidence="1 2">
    <name type="scientific">Caldisphaera lagunensis (strain DSM 15908 / JCM 11604 / ANMR 0165 / IC-154)</name>
    <dbReference type="NCBI Taxonomy" id="1056495"/>
    <lineage>
        <taxon>Archaea</taxon>
        <taxon>Thermoproteota</taxon>
        <taxon>Thermoprotei</taxon>
        <taxon>Acidilobales</taxon>
        <taxon>Caldisphaeraceae</taxon>
        <taxon>Caldisphaera</taxon>
    </lineage>
</organism>
<evidence type="ECO:0008006" key="3">
    <source>
        <dbReference type="Google" id="ProtNLM"/>
    </source>
</evidence>
<gene>
    <name evidence="1" type="ordered locus">Calag_1496</name>
</gene>